<organism evidence="10 11">
    <name type="scientific">Zhongshania aliphaticivorans</name>
    <dbReference type="NCBI Taxonomy" id="1470434"/>
    <lineage>
        <taxon>Bacteria</taxon>
        <taxon>Pseudomonadati</taxon>
        <taxon>Pseudomonadota</taxon>
        <taxon>Gammaproteobacteria</taxon>
        <taxon>Cellvibrionales</taxon>
        <taxon>Spongiibacteraceae</taxon>
        <taxon>Zhongshania</taxon>
    </lineage>
</organism>
<dbReference type="InterPro" id="IPR030923">
    <property type="entry name" value="LptG"/>
</dbReference>
<evidence type="ECO:0000256" key="4">
    <source>
        <dbReference type="ARBA" id="ARBA00022475"/>
    </source>
</evidence>
<evidence type="ECO:0000256" key="2">
    <source>
        <dbReference type="ARBA" id="ARBA00004651"/>
    </source>
</evidence>
<dbReference type="PANTHER" id="PTHR33529:SF2">
    <property type="entry name" value="LIPOPOLYSACCHARIDE EXPORT SYSTEM PERMEASE PROTEIN LPTG"/>
    <property type="match status" value="1"/>
</dbReference>
<evidence type="ECO:0000256" key="1">
    <source>
        <dbReference type="ARBA" id="ARBA00002265"/>
    </source>
</evidence>
<reference evidence="10 11" key="1">
    <citation type="submission" date="2015-12" db="EMBL/GenBank/DDBJ databases">
        <authorList>
            <person name="Shamseldin A."/>
            <person name="Moawad H."/>
            <person name="Abd El-Rahim W.M."/>
            <person name="Sadowsky M.J."/>
        </authorList>
    </citation>
    <scope>NUCLEOTIDE SEQUENCE [LARGE SCALE GENOMIC DNA]</scope>
    <source>
        <strain evidence="10 11">SM2</strain>
    </source>
</reference>
<evidence type="ECO:0000256" key="5">
    <source>
        <dbReference type="ARBA" id="ARBA00022692"/>
    </source>
</evidence>
<comment type="subcellular location">
    <subcellularLocation>
        <location evidence="2">Cell membrane</location>
        <topology evidence="2">Multi-pass membrane protein</topology>
    </subcellularLocation>
</comment>
<keyword evidence="5 9" id="KW-0812">Transmembrane</keyword>
<proteinExistence type="inferred from homology"/>
<accession>A0A127M6F8</accession>
<feature type="transmembrane region" description="Helical" evidence="9">
    <location>
        <begin position="300"/>
        <end position="319"/>
    </location>
</feature>
<keyword evidence="6 9" id="KW-1133">Transmembrane helix</keyword>
<comment type="function">
    <text evidence="1">Part of the ABC transporter complex LptBFG involved in the translocation of lipopolysaccharide (LPS) from the inner membrane to the outer membrane.</text>
</comment>
<dbReference type="AlphaFoldDB" id="A0A127M6F8"/>
<evidence type="ECO:0000313" key="11">
    <source>
        <dbReference type="Proteomes" id="UP000074119"/>
    </source>
</evidence>
<dbReference type="InterPro" id="IPR005495">
    <property type="entry name" value="LptG/LptF_permease"/>
</dbReference>
<dbReference type="GO" id="GO:0055085">
    <property type="term" value="P:transmembrane transport"/>
    <property type="evidence" value="ECO:0007669"/>
    <property type="project" value="InterPro"/>
</dbReference>
<feature type="transmembrane region" description="Helical" evidence="9">
    <location>
        <begin position="63"/>
        <end position="86"/>
    </location>
</feature>
<evidence type="ECO:0000313" key="10">
    <source>
        <dbReference type="EMBL" id="AMO68823.1"/>
    </source>
</evidence>
<comment type="subunit">
    <text evidence="8">Component of the lipopolysaccharide transport and assembly complex. The LptBFG transporter is composed of two ATP-binding proteins (LptB) and two transmembrane proteins (LptF and LptG).</text>
</comment>
<dbReference type="PANTHER" id="PTHR33529">
    <property type="entry name" value="SLR0882 PROTEIN-RELATED"/>
    <property type="match status" value="1"/>
</dbReference>
<feature type="transmembrane region" description="Helical" evidence="9">
    <location>
        <begin position="272"/>
        <end position="293"/>
    </location>
</feature>
<name>A0A127M6F8_9GAMM</name>
<evidence type="ECO:0000256" key="3">
    <source>
        <dbReference type="ARBA" id="ARBA00007725"/>
    </source>
</evidence>
<sequence>MRKLNRYIGRTVAGAIILVLLVIVGLDLLSELVDGLKEIRGDYTFISVLKYVAMISPGSFYDYLPFAALVGCLSGLGALASSSELIVMRSAGVSTWQLVSAVLKPTILLTLLGLCVAEFVAPASQQIAESQRAVALQKTASMHSRHGMWHREGQQFMHFNAVQPNGVLFGVSIFSFDDDRRLEQNTFAERAYFIDGHWTLEDAKVVKFSDKGAQQQHFSQLEWDSGLSPELLNILVLDPQDLSISGLWRYASYLKKQGLNAGDYELAFWNKLLQPLTIMGMVLVAISFIFGPLRNVTMGFRVFVGVMVGIVFRTAQDILGPSSMVYGFDPIYASLLPIAVCFLAGTYMLTRRA</sequence>
<protein>
    <submittedName>
        <fullName evidence="10">LPS export ABC transporter permease LptG</fullName>
    </submittedName>
</protein>
<feature type="transmembrane region" description="Helical" evidence="9">
    <location>
        <begin position="7"/>
        <end position="26"/>
    </location>
</feature>
<evidence type="ECO:0000256" key="6">
    <source>
        <dbReference type="ARBA" id="ARBA00022989"/>
    </source>
</evidence>
<keyword evidence="4" id="KW-1003">Cell membrane</keyword>
<feature type="transmembrane region" description="Helical" evidence="9">
    <location>
        <begin position="331"/>
        <end position="350"/>
    </location>
</feature>
<feature type="transmembrane region" description="Helical" evidence="9">
    <location>
        <begin position="98"/>
        <end position="121"/>
    </location>
</feature>
<evidence type="ECO:0000256" key="7">
    <source>
        <dbReference type="ARBA" id="ARBA00023136"/>
    </source>
</evidence>
<dbReference type="NCBIfam" id="TIGR04408">
    <property type="entry name" value="LptG_lptG"/>
    <property type="match status" value="1"/>
</dbReference>
<dbReference type="GO" id="GO:0015920">
    <property type="term" value="P:lipopolysaccharide transport"/>
    <property type="evidence" value="ECO:0007669"/>
    <property type="project" value="TreeGrafter"/>
</dbReference>
<dbReference type="EMBL" id="CP014544">
    <property type="protein sequence ID" value="AMO68823.1"/>
    <property type="molecule type" value="Genomic_DNA"/>
</dbReference>
<dbReference type="GO" id="GO:0043190">
    <property type="term" value="C:ATP-binding cassette (ABC) transporter complex"/>
    <property type="evidence" value="ECO:0007669"/>
    <property type="project" value="InterPro"/>
</dbReference>
<gene>
    <name evidence="10" type="ORF">AZF00_11165</name>
</gene>
<dbReference type="Proteomes" id="UP000074119">
    <property type="component" value="Chromosome"/>
</dbReference>
<comment type="similarity">
    <text evidence="3">Belongs to the LptF/LptG family.</text>
</comment>
<dbReference type="KEGG" id="zal:AZF00_11165"/>
<evidence type="ECO:0000256" key="9">
    <source>
        <dbReference type="SAM" id="Phobius"/>
    </source>
</evidence>
<dbReference type="Pfam" id="PF03739">
    <property type="entry name" value="LptF_LptG"/>
    <property type="match status" value="1"/>
</dbReference>
<dbReference type="STRING" id="1470434.AZF00_11165"/>
<keyword evidence="7 9" id="KW-0472">Membrane</keyword>
<evidence type="ECO:0000256" key="8">
    <source>
        <dbReference type="ARBA" id="ARBA00026081"/>
    </source>
</evidence>
<dbReference type="RefSeq" id="WP_008249364.1">
    <property type="nucleotide sequence ID" value="NZ_CP014544.1"/>
</dbReference>